<organism evidence="2 3">
    <name type="scientific">Dissostichus eleginoides</name>
    <name type="common">Patagonian toothfish</name>
    <name type="synonym">Dissostichus amissus</name>
    <dbReference type="NCBI Taxonomy" id="100907"/>
    <lineage>
        <taxon>Eukaryota</taxon>
        <taxon>Metazoa</taxon>
        <taxon>Chordata</taxon>
        <taxon>Craniata</taxon>
        <taxon>Vertebrata</taxon>
        <taxon>Euteleostomi</taxon>
        <taxon>Actinopterygii</taxon>
        <taxon>Neopterygii</taxon>
        <taxon>Teleostei</taxon>
        <taxon>Neoteleostei</taxon>
        <taxon>Acanthomorphata</taxon>
        <taxon>Eupercaria</taxon>
        <taxon>Perciformes</taxon>
        <taxon>Notothenioidei</taxon>
        <taxon>Nototheniidae</taxon>
        <taxon>Dissostichus</taxon>
    </lineage>
</organism>
<reference evidence="2" key="1">
    <citation type="submission" date="2023-04" db="EMBL/GenBank/DDBJ databases">
        <title>Chromosome-level genome of Chaenocephalus aceratus.</title>
        <authorList>
            <person name="Park H."/>
        </authorList>
    </citation>
    <scope>NUCLEOTIDE SEQUENCE</scope>
    <source>
        <strain evidence="2">DE</strain>
        <tissue evidence="2">Muscle</tissue>
    </source>
</reference>
<evidence type="ECO:0000256" key="1">
    <source>
        <dbReference type="SAM" id="MobiDB-lite"/>
    </source>
</evidence>
<name>A0AAD9BWR0_DISEL</name>
<protein>
    <submittedName>
        <fullName evidence="2">Nucleoside triphosphate pyrophosphatase</fullName>
    </submittedName>
</protein>
<evidence type="ECO:0000313" key="3">
    <source>
        <dbReference type="Proteomes" id="UP001228049"/>
    </source>
</evidence>
<proteinExistence type="predicted"/>
<keyword evidence="3" id="KW-1185">Reference proteome</keyword>
<accession>A0AAD9BWR0</accession>
<dbReference type="EMBL" id="JASDAP010000017">
    <property type="protein sequence ID" value="KAK1889289.1"/>
    <property type="molecule type" value="Genomic_DNA"/>
</dbReference>
<dbReference type="AlphaFoldDB" id="A0AAD9BWR0"/>
<feature type="region of interest" description="Disordered" evidence="1">
    <location>
        <begin position="1"/>
        <end position="24"/>
    </location>
</feature>
<dbReference type="Proteomes" id="UP001228049">
    <property type="component" value="Unassembled WGS sequence"/>
</dbReference>
<sequence>MGLSTRLSARLSPQTLTAPQHPNITRCSGAKPTIVCVRERGEGRYRWAQMKGGEREKEREGGGWQGGGTCVEACALSDMRKSVSSSSTNTTAALRFRLG</sequence>
<comment type="caution">
    <text evidence="2">The sequence shown here is derived from an EMBL/GenBank/DDBJ whole genome shotgun (WGS) entry which is preliminary data.</text>
</comment>
<evidence type="ECO:0000313" key="2">
    <source>
        <dbReference type="EMBL" id="KAK1889289.1"/>
    </source>
</evidence>
<gene>
    <name evidence="2" type="ORF">KUDE01_013966</name>
</gene>